<dbReference type="Ensembl" id="ENSCINT00000000783.3">
    <property type="protein sequence ID" value="ENSCINP00000000783.3"/>
    <property type="gene ID" value="ENSCING00000000423.3"/>
</dbReference>
<keyword evidence="1 5" id="KW-0031">Aminopeptidase</keyword>
<feature type="binding site" evidence="5">
    <location>
        <position position="102"/>
    </location>
    <ligand>
        <name>substrate</name>
    </ligand>
</feature>
<accession>F7BKD9</accession>
<feature type="binding site" evidence="5">
    <location>
        <position position="226"/>
    </location>
    <ligand>
        <name>a divalent metal cation</name>
        <dbReference type="ChEBI" id="CHEBI:60240"/>
        <label>2</label>
        <note>catalytic</note>
    </ligand>
</feature>
<dbReference type="PANTHER" id="PTHR43330">
    <property type="entry name" value="METHIONINE AMINOPEPTIDASE"/>
    <property type="match status" value="1"/>
</dbReference>
<feature type="binding site" evidence="5">
    <location>
        <position position="130"/>
    </location>
    <ligand>
        <name>a divalent metal cation</name>
        <dbReference type="ChEBI" id="CHEBI:60240"/>
        <label>2</label>
        <note>catalytic</note>
    </ligand>
</feature>
<dbReference type="Gene3D" id="3.90.230.10">
    <property type="entry name" value="Creatinase/methionine aminopeptidase superfamily"/>
    <property type="match status" value="1"/>
</dbReference>
<comment type="similarity">
    <text evidence="5">Belongs to the peptidase M24A family. Methionine aminopeptidase type 1 subfamily.</text>
</comment>
<dbReference type="HAMAP" id="MF_01974">
    <property type="entry name" value="MetAP_1"/>
    <property type="match status" value="1"/>
</dbReference>
<feature type="binding site" evidence="5">
    <location>
        <position position="257"/>
    </location>
    <ligand>
        <name>a divalent metal cation</name>
        <dbReference type="ChEBI" id="CHEBI:60240"/>
        <label>1</label>
    </ligand>
</feature>
<dbReference type="GO" id="GO:0006508">
    <property type="term" value="P:proteolysis"/>
    <property type="evidence" value="ECO:0007669"/>
    <property type="project" value="UniProtKB-KW"/>
</dbReference>
<dbReference type="GO" id="GO:0004239">
    <property type="term" value="F:initiator methionyl aminopeptidase activity"/>
    <property type="evidence" value="ECO:0007669"/>
    <property type="project" value="UniProtKB-UniRule"/>
</dbReference>
<dbReference type="HOGENOM" id="CLU_015857_1_1_1"/>
<dbReference type="InParanoid" id="F7BKD9"/>
<feature type="binding site" evidence="5">
    <location>
        <position position="119"/>
    </location>
    <ligand>
        <name>a divalent metal cation</name>
        <dbReference type="ChEBI" id="CHEBI:60240"/>
        <label>1</label>
    </ligand>
</feature>
<keyword evidence="3 5" id="KW-0479">Metal-binding</keyword>
<evidence type="ECO:0000256" key="6">
    <source>
        <dbReference type="RuleBase" id="RU003653"/>
    </source>
</evidence>
<dbReference type="SUPFAM" id="SSF55920">
    <property type="entry name" value="Creatinase/aminopeptidase"/>
    <property type="match status" value="1"/>
</dbReference>
<evidence type="ECO:0000256" key="5">
    <source>
        <dbReference type="HAMAP-Rule" id="MF_03174"/>
    </source>
</evidence>
<dbReference type="GeneTree" id="ENSGT00940000157735"/>
<dbReference type="InterPro" id="IPR000994">
    <property type="entry name" value="Pept_M24"/>
</dbReference>
<feature type="binding site" evidence="5">
    <location>
        <position position="257"/>
    </location>
    <ligand>
        <name>a divalent metal cation</name>
        <dbReference type="ChEBI" id="CHEBI:60240"/>
        <label>2</label>
        <note>catalytic</note>
    </ligand>
</feature>
<dbReference type="GO" id="GO:0005739">
    <property type="term" value="C:mitochondrion"/>
    <property type="evidence" value="ECO:0000318"/>
    <property type="project" value="GO_Central"/>
</dbReference>
<comment type="function">
    <text evidence="6">Cotranslationally removes the N-terminal methionine from nascent proteins. The N-terminal methionine is often cleaved when the second residue in the primary sequence is small and uncharged (Met-Ala-, Cys, Gly, Pro, Ser, Thr, or Val).</text>
</comment>
<dbReference type="GO" id="GO:0070006">
    <property type="term" value="F:metalloaminopeptidase activity"/>
    <property type="evidence" value="ECO:0000318"/>
    <property type="project" value="GO_Central"/>
</dbReference>
<keyword evidence="2 5" id="KW-0645">Protease</keyword>
<dbReference type="EC" id="3.4.11.18" evidence="6"/>
<dbReference type="AlphaFoldDB" id="F7BKD9"/>
<feature type="binding site" evidence="5">
    <location>
        <position position="193"/>
    </location>
    <ligand>
        <name>a divalent metal cation</name>
        <dbReference type="ChEBI" id="CHEBI:60240"/>
        <label>2</label>
        <note>catalytic</note>
    </ligand>
</feature>
<evidence type="ECO:0000313" key="9">
    <source>
        <dbReference type="Proteomes" id="UP000008144"/>
    </source>
</evidence>
<reference evidence="9" key="1">
    <citation type="journal article" date="2002" name="Science">
        <title>The draft genome of Ciona intestinalis: insights into chordate and vertebrate origins.</title>
        <authorList>
            <person name="Dehal P."/>
            <person name="Satou Y."/>
            <person name="Campbell R.K."/>
            <person name="Chapman J."/>
            <person name="Degnan B."/>
            <person name="De Tomaso A."/>
            <person name="Davidson B."/>
            <person name="Di Gregorio A."/>
            <person name="Gelpke M."/>
            <person name="Goodstein D.M."/>
            <person name="Harafuji N."/>
            <person name="Hastings K.E."/>
            <person name="Ho I."/>
            <person name="Hotta K."/>
            <person name="Huang W."/>
            <person name="Kawashima T."/>
            <person name="Lemaire P."/>
            <person name="Martinez D."/>
            <person name="Meinertzhagen I.A."/>
            <person name="Necula S."/>
            <person name="Nonaka M."/>
            <person name="Putnam N."/>
            <person name="Rash S."/>
            <person name="Saiga H."/>
            <person name="Satake M."/>
            <person name="Terry A."/>
            <person name="Yamada L."/>
            <person name="Wang H.G."/>
            <person name="Awazu S."/>
            <person name="Azumi K."/>
            <person name="Boore J."/>
            <person name="Branno M."/>
            <person name="Chin-Bow S."/>
            <person name="DeSantis R."/>
            <person name="Doyle S."/>
            <person name="Francino P."/>
            <person name="Keys D.N."/>
            <person name="Haga S."/>
            <person name="Hayashi H."/>
            <person name="Hino K."/>
            <person name="Imai K.S."/>
            <person name="Inaba K."/>
            <person name="Kano S."/>
            <person name="Kobayashi K."/>
            <person name="Kobayashi M."/>
            <person name="Lee B.I."/>
            <person name="Makabe K.W."/>
            <person name="Manohar C."/>
            <person name="Matassi G."/>
            <person name="Medina M."/>
            <person name="Mochizuki Y."/>
            <person name="Mount S."/>
            <person name="Morishita T."/>
            <person name="Miura S."/>
            <person name="Nakayama A."/>
            <person name="Nishizaka S."/>
            <person name="Nomoto H."/>
            <person name="Ohta F."/>
            <person name="Oishi K."/>
            <person name="Rigoutsos I."/>
            <person name="Sano M."/>
            <person name="Sasaki A."/>
            <person name="Sasakura Y."/>
            <person name="Shoguchi E."/>
            <person name="Shin-i T."/>
            <person name="Spagnuolo A."/>
            <person name="Stainier D."/>
            <person name="Suzuki M.M."/>
            <person name="Tassy O."/>
            <person name="Takatori N."/>
            <person name="Tokuoka M."/>
            <person name="Yagi K."/>
            <person name="Yoshizaki F."/>
            <person name="Wada S."/>
            <person name="Zhang C."/>
            <person name="Hyatt P.D."/>
            <person name="Larimer F."/>
            <person name="Detter C."/>
            <person name="Doggett N."/>
            <person name="Glavina T."/>
            <person name="Hawkins T."/>
            <person name="Richardson P."/>
            <person name="Lucas S."/>
            <person name="Kohara Y."/>
            <person name="Levine M."/>
            <person name="Satoh N."/>
            <person name="Rokhsar D.S."/>
        </authorList>
    </citation>
    <scope>NUCLEOTIDE SEQUENCE [LARGE SCALE GENOMIC DNA]</scope>
</reference>
<feature type="binding site" evidence="5">
    <location>
        <position position="130"/>
    </location>
    <ligand>
        <name>a divalent metal cation</name>
        <dbReference type="ChEBI" id="CHEBI:60240"/>
        <label>1</label>
    </ligand>
</feature>
<name>F7BKD9_CIOIN</name>
<dbReference type="STRING" id="7719.ENSCINP00000000783"/>
<evidence type="ECO:0000256" key="3">
    <source>
        <dbReference type="ARBA" id="ARBA00022723"/>
    </source>
</evidence>
<dbReference type="Proteomes" id="UP000008144">
    <property type="component" value="Unassembled WGS sequence"/>
</dbReference>
<feature type="binding site" evidence="5">
    <location>
        <position position="200"/>
    </location>
    <ligand>
        <name>substrate</name>
    </ligand>
</feature>
<dbReference type="OMA" id="SSKMYVM"/>
<dbReference type="InterPro" id="IPR036005">
    <property type="entry name" value="Creatinase/aminopeptidase-like"/>
</dbReference>
<reference evidence="8" key="3">
    <citation type="submission" date="2025-09" db="UniProtKB">
        <authorList>
            <consortium name="Ensembl"/>
        </authorList>
    </citation>
    <scope>IDENTIFICATION</scope>
</reference>
<evidence type="ECO:0000256" key="1">
    <source>
        <dbReference type="ARBA" id="ARBA00022438"/>
    </source>
</evidence>
<feature type="domain" description="Peptidase M24" evidence="7">
    <location>
        <begin position="37"/>
        <end position="264"/>
    </location>
</feature>
<proteinExistence type="inferred from homology"/>
<comment type="cofactor">
    <cofactor evidence="5">
        <name>Co(2+)</name>
        <dbReference type="ChEBI" id="CHEBI:48828"/>
    </cofactor>
    <cofactor evidence="5">
        <name>Zn(2+)</name>
        <dbReference type="ChEBI" id="CHEBI:29105"/>
    </cofactor>
    <cofactor evidence="5">
        <name>Mn(2+)</name>
        <dbReference type="ChEBI" id="CHEBI:29035"/>
    </cofactor>
    <cofactor evidence="5">
        <name>Fe(2+)</name>
        <dbReference type="ChEBI" id="CHEBI:29033"/>
    </cofactor>
    <text evidence="5">Binds 2 divalent metal cations per subunit. Has a high-affinity and a low affinity metal-binding site. The true nature of the physiological cofactor is under debate. The enzyme is active with cobalt, zinc, manganese or divalent iron ions. Most likely, methionine aminopeptidases function as mononuclear Fe(2+)-metalloproteases under physiological conditions, and the catalytically relevant metal-binding site has been assigned to the histidine-containing high-affinity site.</text>
</comment>
<dbReference type="FunCoup" id="F7BKD9">
    <property type="interactions" value="9"/>
</dbReference>
<reference evidence="8" key="2">
    <citation type="submission" date="2025-08" db="UniProtKB">
        <authorList>
            <consortium name="Ensembl"/>
        </authorList>
    </citation>
    <scope>IDENTIFICATION</scope>
</reference>
<dbReference type="PROSITE" id="PS00680">
    <property type="entry name" value="MAP_1"/>
    <property type="match status" value="1"/>
</dbReference>
<dbReference type="InterPro" id="IPR002467">
    <property type="entry name" value="Pept_M24A_MAP1"/>
</dbReference>
<evidence type="ECO:0000313" key="8">
    <source>
        <dbReference type="Ensembl" id="ENSCINP00000000783.3"/>
    </source>
</evidence>
<dbReference type="PANTHER" id="PTHR43330:SF8">
    <property type="entry name" value="METHIONINE AMINOPEPTIDASE 1D, MITOCHONDRIAL"/>
    <property type="match status" value="1"/>
</dbReference>
<sequence>HRIVMPGVVTPPLDVPQHIKRPDYKNLKIKSDDEIKKIRKSCHLACDALKVAAEIIKPGITTEYIDEVVHNEIISQGAYPSPLGYKGFPKSCCTSVNNVACHGIPDSTILMDGDVINVDVSVYYDGYHGDTSDTFAVGKVDEAGLKLIEVTKESLEHAIKSCRPGTTFSSIGDHIEGFVEKYGFTVCREYVGHGIGEDFHEAPDIRHYRNHHAPFSMEVGMVFTIEPIIMEGGCGVWKHGDGWTVLATDNKRSAQSEHTLLITDGGCEVLTLNPHVS</sequence>
<dbReference type="InterPro" id="IPR001714">
    <property type="entry name" value="Pept_M24_MAP"/>
</dbReference>
<evidence type="ECO:0000256" key="2">
    <source>
        <dbReference type="ARBA" id="ARBA00022670"/>
    </source>
</evidence>
<evidence type="ECO:0000259" key="7">
    <source>
        <dbReference type="Pfam" id="PF00557"/>
    </source>
</evidence>
<dbReference type="Pfam" id="PF00557">
    <property type="entry name" value="Peptidase_M24"/>
    <property type="match status" value="1"/>
</dbReference>
<comment type="catalytic activity">
    <reaction evidence="5 6">
        <text>Release of N-terminal amino acids, preferentially methionine, from peptides and arylamides.</text>
        <dbReference type="EC" id="3.4.11.18"/>
    </reaction>
</comment>
<dbReference type="CDD" id="cd01086">
    <property type="entry name" value="MetAP1"/>
    <property type="match status" value="1"/>
</dbReference>
<keyword evidence="9" id="KW-1185">Reference proteome</keyword>
<keyword evidence="4 5" id="KW-0378">Hydrolase</keyword>
<protein>
    <recommendedName>
        <fullName evidence="6">Methionine aminopeptidase</fullName>
        <ecNumber evidence="6">3.4.11.18</ecNumber>
    </recommendedName>
</protein>
<evidence type="ECO:0000256" key="4">
    <source>
        <dbReference type="ARBA" id="ARBA00022801"/>
    </source>
</evidence>
<dbReference type="PRINTS" id="PR00599">
    <property type="entry name" value="MAPEPTIDASE"/>
</dbReference>
<dbReference type="NCBIfam" id="TIGR00500">
    <property type="entry name" value="met_pdase_I"/>
    <property type="match status" value="1"/>
</dbReference>
<dbReference type="GO" id="GO:0046872">
    <property type="term" value="F:metal ion binding"/>
    <property type="evidence" value="ECO:0007669"/>
    <property type="project" value="UniProtKB-UniRule"/>
</dbReference>
<organism evidence="8 9">
    <name type="scientific">Ciona intestinalis</name>
    <name type="common">Transparent sea squirt</name>
    <name type="synonym">Ascidia intestinalis</name>
    <dbReference type="NCBI Taxonomy" id="7719"/>
    <lineage>
        <taxon>Eukaryota</taxon>
        <taxon>Metazoa</taxon>
        <taxon>Chordata</taxon>
        <taxon>Tunicata</taxon>
        <taxon>Ascidiacea</taxon>
        <taxon>Phlebobranchia</taxon>
        <taxon>Cionidae</taxon>
        <taxon>Ciona</taxon>
    </lineage>
</organism>